<dbReference type="InterPro" id="IPR036388">
    <property type="entry name" value="WH-like_DNA-bd_sf"/>
</dbReference>
<dbReference type="GO" id="GO:0003700">
    <property type="term" value="F:DNA-binding transcription factor activity"/>
    <property type="evidence" value="ECO:0007669"/>
    <property type="project" value="InterPro"/>
</dbReference>
<protein>
    <submittedName>
        <fullName evidence="6">Transcriptional regulator</fullName>
    </submittedName>
</protein>
<dbReference type="AlphaFoldDB" id="A0A2S5KHP4"/>
<dbReference type="Pfam" id="PF00126">
    <property type="entry name" value="HTH_1"/>
    <property type="match status" value="1"/>
</dbReference>
<comment type="similarity">
    <text evidence="1">Belongs to the LysR transcriptional regulatory family.</text>
</comment>
<organism evidence="6 7">
    <name type="scientific">Proteobacteria bacterium 228</name>
    <dbReference type="NCBI Taxonomy" id="2083153"/>
    <lineage>
        <taxon>Bacteria</taxon>
        <taxon>Pseudomonadati</taxon>
        <taxon>Pseudomonadota</taxon>
    </lineage>
</organism>
<dbReference type="PROSITE" id="PS50931">
    <property type="entry name" value="HTH_LYSR"/>
    <property type="match status" value="1"/>
</dbReference>
<evidence type="ECO:0000256" key="2">
    <source>
        <dbReference type="ARBA" id="ARBA00023015"/>
    </source>
</evidence>
<keyword evidence="2" id="KW-0805">Transcription regulation</keyword>
<dbReference type="SUPFAM" id="SSF46785">
    <property type="entry name" value="Winged helix' DNA-binding domain"/>
    <property type="match status" value="1"/>
</dbReference>
<dbReference type="InterPro" id="IPR005119">
    <property type="entry name" value="LysR_subst-bd"/>
</dbReference>
<accession>A0A2S5KHP4</accession>
<sequence>MSLELFIAVAEERNLTHAARRKHLAVSAVSKRISELEEQVGSPLLVRFARGVSLTPAGQSLLFYARQVHETLKRLDNELSEFASGVKGHIRIHAITSALSQFLPQDITRFAALYPNIRFDVEERVGSAIVRAVAEGKADLGIITDSTRSQGLETVPYRRDELAVVVPAGHPLVSSSRLHFEEILEYELVGPHADSSVHTLISTAAEAAGKPLKLRIRISSFDAICRVVSAGLGIAVLPRSVVQPYRKNYQLRAITLQDPWAKRSLQLIFKKHDFESPTLRTFIDSLTACEE</sequence>
<dbReference type="GO" id="GO:0003677">
    <property type="term" value="F:DNA binding"/>
    <property type="evidence" value="ECO:0007669"/>
    <property type="project" value="UniProtKB-KW"/>
</dbReference>
<dbReference type="GO" id="GO:0005829">
    <property type="term" value="C:cytosol"/>
    <property type="evidence" value="ECO:0007669"/>
    <property type="project" value="TreeGrafter"/>
</dbReference>
<dbReference type="OrthoDB" id="5293730at2"/>
<gene>
    <name evidence="6" type="ORF">C4K68_28315</name>
</gene>
<dbReference type="SUPFAM" id="SSF53850">
    <property type="entry name" value="Periplasmic binding protein-like II"/>
    <property type="match status" value="1"/>
</dbReference>
<evidence type="ECO:0000256" key="4">
    <source>
        <dbReference type="ARBA" id="ARBA00023163"/>
    </source>
</evidence>
<keyword evidence="3" id="KW-0238">DNA-binding</keyword>
<keyword evidence="4" id="KW-0804">Transcription</keyword>
<dbReference type="InterPro" id="IPR036390">
    <property type="entry name" value="WH_DNA-bd_sf"/>
</dbReference>
<evidence type="ECO:0000256" key="1">
    <source>
        <dbReference type="ARBA" id="ARBA00009437"/>
    </source>
</evidence>
<dbReference type="Pfam" id="PF03466">
    <property type="entry name" value="LysR_substrate"/>
    <property type="match status" value="1"/>
</dbReference>
<name>A0A2S5KHP4_9PROT</name>
<dbReference type="InterPro" id="IPR000847">
    <property type="entry name" value="LysR_HTH_N"/>
</dbReference>
<comment type="caution">
    <text evidence="6">The sequence shown here is derived from an EMBL/GenBank/DDBJ whole genome shotgun (WGS) entry which is preliminary data.</text>
</comment>
<dbReference type="EMBL" id="PRLP01000169">
    <property type="protein sequence ID" value="PPC74019.1"/>
    <property type="molecule type" value="Genomic_DNA"/>
</dbReference>
<dbReference type="Proteomes" id="UP000238196">
    <property type="component" value="Unassembled WGS sequence"/>
</dbReference>
<evidence type="ECO:0000313" key="7">
    <source>
        <dbReference type="Proteomes" id="UP000238196"/>
    </source>
</evidence>
<evidence type="ECO:0000259" key="5">
    <source>
        <dbReference type="PROSITE" id="PS50931"/>
    </source>
</evidence>
<proteinExistence type="inferred from homology"/>
<dbReference type="FunFam" id="1.10.10.10:FF:000001">
    <property type="entry name" value="LysR family transcriptional regulator"/>
    <property type="match status" value="1"/>
</dbReference>
<reference evidence="6 7" key="1">
    <citation type="submission" date="2018-02" db="EMBL/GenBank/DDBJ databases">
        <title>novel marine gammaproteobacteria from coastal saline agro ecosystem.</title>
        <authorList>
            <person name="Krishnan R."/>
            <person name="Ramesh Kumar N."/>
        </authorList>
    </citation>
    <scope>NUCLEOTIDE SEQUENCE [LARGE SCALE GENOMIC DNA]</scope>
    <source>
        <strain evidence="6 7">228</strain>
    </source>
</reference>
<dbReference type="CDD" id="cd08421">
    <property type="entry name" value="PBP2_LTTR_like_1"/>
    <property type="match status" value="1"/>
</dbReference>
<evidence type="ECO:0000313" key="6">
    <source>
        <dbReference type="EMBL" id="PPC74019.1"/>
    </source>
</evidence>
<dbReference type="Gene3D" id="1.10.10.10">
    <property type="entry name" value="Winged helix-like DNA-binding domain superfamily/Winged helix DNA-binding domain"/>
    <property type="match status" value="1"/>
</dbReference>
<dbReference type="PANTHER" id="PTHR30419">
    <property type="entry name" value="HTH-TYPE TRANSCRIPTIONAL REGULATOR YBHD"/>
    <property type="match status" value="1"/>
</dbReference>
<evidence type="ECO:0000256" key="3">
    <source>
        <dbReference type="ARBA" id="ARBA00023125"/>
    </source>
</evidence>
<dbReference type="PANTHER" id="PTHR30419:SF2">
    <property type="entry name" value="LYSR FAMILY TRANSCRIPTIONAL REGULATOR"/>
    <property type="match status" value="1"/>
</dbReference>
<feature type="domain" description="HTH lysR-type" evidence="5">
    <location>
        <begin position="1"/>
        <end position="55"/>
    </location>
</feature>
<dbReference type="InterPro" id="IPR050950">
    <property type="entry name" value="HTH-type_LysR_regulators"/>
</dbReference>
<dbReference type="Gene3D" id="3.40.190.290">
    <property type="match status" value="1"/>
</dbReference>